<dbReference type="GO" id="GO:0005829">
    <property type="term" value="C:cytosol"/>
    <property type="evidence" value="ECO:0007669"/>
    <property type="project" value="TreeGrafter"/>
</dbReference>
<dbReference type="PANTHER" id="PTHR33175:SF3">
    <property type="entry name" value="DNA-BINDING PROTEIN HU-BETA"/>
    <property type="match status" value="1"/>
</dbReference>
<dbReference type="AlphaFoldDB" id="A0A6J6F2J9"/>
<dbReference type="Pfam" id="PF00216">
    <property type="entry name" value="Bac_DNA_binding"/>
    <property type="match status" value="1"/>
</dbReference>
<gene>
    <name evidence="3" type="ORF">UFOPK1755_00646</name>
</gene>
<evidence type="ECO:0000256" key="2">
    <source>
        <dbReference type="SAM" id="MobiDB-lite"/>
    </source>
</evidence>
<dbReference type="EMBL" id="CAEZTX010000054">
    <property type="protein sequence ID" value="CAB4583042.1"/>
    <property type="molecule type" value="Genomic_DNA"/>
</dbReference>
<organism evidence="3">
    <name type="scientific">freshwater metagenome</name>
    <dbReference type="NCBI Taxonomy" id="449393"/>
    <lineage>
        <taxon>unclassified sequences</taxon>
        <taxon>metagenomes</taxon>
        <taxon>ecological metagenomes</taxon>
    </lineage>
</organism>
<accession>A0A6J6F2J9</accession>
<reference evidence="3" key="1">
    <citation type="submission" date="2020-05" db="EMBL/GenBank/DDBJ databases">
        <authorList>
            <person name="Chiriac C."/>
            <person name="Salcher M."/>
            <person name="Ghai R."/>
            <person name="Kavagutti S V."/>
        </authorList>
    </citation>
    <scope>NUCLEOTIDE SEQUENCE</scope>
</reference>
<dbReference type="PRINTS" id="PR01727">
    <property type="entry name" value="DNABINDINGHU"/>
</dbReference>
<name>A0A6J6F2J9_9ZZZZ</name>
<dbReference type="PANTHER" id="PTHR33175">
    <property type="entry name" value="DNA-BINDING PROTEIN HU"/>
    <property type="match status" value="1"/>
</dbReference>
<feature type="compositionally biased region" description="Basic residues" evidence="2">
    <location>
        <begin position="153"/>
        <end position="198"/>
    </location>
</feature>
<evidence type="ECO:0000256" key="1">
    <source>
        <dbReference type="ARBA" id="ARBA00023125"/>
    </source>
</evidence>
<dbReference type="SMART" id="SM00411">
    <property type="entry name" value="BHL"/>
    <property type="match status" value="1"/>
</dbReference>
<dbReference type="SUPFAM" id="SSF47729">
    <property type="entry name" value="IHF-like DNA-binding proteins"/>
    <property type="match status" value="1"/>
</dbReference>
<dbReference type="CDD" id="cd13831">
    <property type="entry name" value="HU"/>
    <property type="match status" value="1"/>
</dbReference>
<protein>
    <submittedName>
        <fullName evidence="3">Unannotated protein</fullName>
    </submittedName>
</protein>
<dbReference type="GO" id="GO:0003677">
    <property type="term" value="F:DNA binding"/>
    <property type="evidence" value="ECO:0007669"/>
    <property type="project" value="UniProtKB-KW"/>
</dbReference>
<sequence length="198" mass="21864">MQFLQNIKLRHARVNVGITPIPSLSFTQVKQKLNFERKTKGILMNKAQFIAALAPHFNDSKKEAAHAVDIVFDTITRTMARGEDVMINDFGKFKKVDRKARMGRNPFTGETIKIKASKKARFLPAKALKEVVAGDRKLAPAPKPEPKVVAKPAAKKAAPKKAAKKKVAKKAPKKAAKKVVRKAAPKKAAKKKVAKKKK</sequence>
<dbReference type="GO" id="GO:0030527">
    <property type="term" value="F:structural constituent of chromatin"/>
    <property type="evidence" value="ECO:0007669"/>
    <property type="project" value="InterPro"/>
</dbReference>
<feature type="region of interest" description="Disordered" evidence="2">
    <location>
        <begin position="137"/>
        <end position="198"/>
    </location>
</feature>
<feature type="compositionally biased region" description="Basic and acidic residues" evidence="2">
    <location>
        <begin position="137"/>
        <end position="148"/>
    </location>
</feature>
<dbReference type="Gene3D" id="4.10.520.10">
    <property type="entry name" value="IHF-like DNA-binding proteins"/>
    <property type="match status" value="1"/>
</dbReference>
<keyword evidence="1" id="KW-0238">DNA-binding</keyword>
<proteinExistence type="predicted"/>
<evidence type="ECO:0000313" key="3">
    <source>
        <dbReference type="EMBL" id="CAB4583042.1"/>
    </source>
</evidence>
<dbReference type="InterPro" id="IPR000119">
    <property type="entry name" value="Hist_DNA-bd"/>
</dbReference>
<dbReference type="InterPro" id="IPR010992">
    <property type="entry name" value="IHF-like_DNA-bd_dom_sf"/>
</dbReference>